<sequence>MERSPISFFSFLTRGVFLNEKGKGAPRTNWFSIRNTTRLTLHFLLALCLTLVILMLQNKYICKSFLILTPFSSSSQLFPNFRFVFLTALFSLPPNCPSSYNPLLLLLLNPTFFSRMSLSKTPCQSMFRFVFSRNASTSSVPTPARIQLKKPTAEAGHFQYSRNWSRDPRFVKVAIQKGDTPYQFLVRRLGHAYEVYPLFVLTGAWFVLFCAASYWSFGKAEIWLDRSHSTAPWDWERLRDNYWKMPTVAFDLDGRTRKRCEIMEQLQDEMLEAAKKRGTR</sequence>
<gene>
    <name evidence="2" type="ORF">CRE_01964</name>
</gene>
<dbReference type="FunCoup" id="E3LGJ1">
    <property type="interactions" value="49"/>
</dbReference>
<dbReference type="eggNOG" id="ENOG502TGWT">
    <property type="taxonomic scope" value="Eukaryota"/>
</dbReference>
<dbReference type="STRING" id="31234.E3LGJ1"/>
<dbReference type="RefSeq" id="XP_003116847.2">
    <property type="nucleotide sequence ID" value="XM_003116799.2"/>
</dbReference>
<dbReference type="OrthoDB" id="5826678at2759"/>
<proteinExistence type="predicted"/>
<dbReference type="EMBL" id="DS268408">
    <property type="protein sequence ID" value="EFO85713.1"/>
    <property type="molecule type" value="Genomic_DNA"/>
</dbReference>
<evidence type="ECO:0000256" key="1">
    <source>
        <dbReference type="SAM" id="Phobius"/>
    </source>
</evidence>
<keyword evidence="1" id="KW-0812">Transmembrane</keyword>
<keyword evidence="1" id="KW-1133">Transmembrane helix</keyword>
<feature type="transmembrane region" description="Helical" evidence="1">
    <location>
        <begin position="195"/>
        <end position="217"/>
    </location>
</feature>
<keyword evidence="1" id="KW-0472">Membrane</keyword>
<evidence type="ECO:0000313" key="2">
    <source>
        <dbReference type="EMBL" id="EFO85713.1"/>
    </source>
</evidence>
<dbReference type="CTD" id="9822418"/>
<dbReference type="Proteomes" id="UP000008281">
    <property type="component" value="Unassembled WGS sequence"/>
</dbReference>
<accession>E3LGJ1</accession>
<dbReference type="KEGG" id="crq:GCK72_004983"/>
<dbReference type="InParanoid" id="E3LGJ1"/>
<reference evidence="2" key="1">
    <citation type="submission" date="2007-07" db="EMBL/GenBank/DDBJ databases">
        <title>PCAP assembly of the Caenorhabditis remanei genome.</title>
        <authorList>
            <consortium name="The Caenorhabditis remanei Sequencing Consortium"/>
            <person name="Wilson R.K."/>
        </authorList>
    </citation>
    <scope>NUCLEOTIDE SEQUENCE [LARGE SCALE GENOMIC DNA]</scope>
    <source>
        <strain evidence="2">PB4641</strain>
    </source>
</reference>
<evidence type="ECO:0000313" key="3">
    <source>
        <dbReference type="Proteomes" id="UP000008281"/>
    </source>
</evidence>
<feature type="transmembrane region" description="Helical" evidence="1">
    <location>
        <begin position="39"/>
        <end position="56"/>
    </location>
</feature>
<protein>
    <submittedName>
        <fullName evidence="2">Uncharacterized protein</fullName>
    </submittedName>
</protein>
<dbReference type="HOGENOM" id="CLU_994780_0_0_1"/>
<name>E3LGJ1_CAERE</name>
<dbReference type="AlphaFoldDB" id="E3LGJ1"/>
<keyword evidence="3" id="KW-1185">Reference proteome</keyword>
<organism evidence="3">
    <name type="scientific">Caenorhabditis remanei</name>
    <name type="common">Caenorhabditis vulgaris</name>
    <dbReference type="NCBI Taxonomy" id="31234"/>
    <lineage>
        <taxon>Eukaryota</taxon>
        <taxon>Metazoa</taxon>
        <taxon>Ecdysozoa</taxon>
        <taxon>Nematoda</taxon>
        <taxon>Chromadorea</taxon>
        <taxon>Rhabditida</taxon>
        <taxon>Rhabditina</taxon>
        <taxon>Rhabditomorpha</taxon>
        <taxon>Rhabditoidea</taxon>
        <taxon>Rhabditidae</taxon>
        <taxon>Peloderinae</taxon>
        <taxon>Caenorhabditis</taxon>
    </lineage>
</organism>
<dbReference type="GeneID" id="9822418"/>